<dbReference type="Proteomes" id="UP000231293">
    <property type="component" value="Unassembled WGS sequence"/>
</dbReference>
<feature type="domain" description="Knr4/Smi1-like" evidence="1">
    <location>
        <begin position="34"/>
        <end position="156"/>
    </location>
</feature>
<gene>
    <name evidence="2" type="ORF">BGI32_08845</name>
</gene>
<dbReference type="InterPro" id="IPR018958">
    <property type="entry name" value="Knr4/Smi1-like_dom"/>
</dbReference>
<organism evidence="2 3">
    <name type="scientific">Snodgrassella alvi</name>
    <dbReference type="NCBI Taxonomy" id="1196083"/>
    <lineage>
        <taxon>Bacteria</taxon>
        <taxon>Pseudomonadati</taxon>
        <taxon>Pseudomonadota</taxon>
        <taxon>Betaproteobacteria</taxon>
        <taxon>Neisseriales</taxon>
        <taxon>Neisseriaceae</taxon>
        <taxon>Snodgrassella</taxon>
    </lineage>
</organism>
<sequence length="230" mass="26650">MGNILGVSMLKSKYNVPKNIDKRISKLQLKIDSNNSYIDFLKKYNVVVFDTEVNFDYCIDCDGESLPLEVILGFSKENREDLLATNDTYLNRIPENYFAVATLNYGDLLCLSPNGEVYYWDHEVNDLYFDMSVKNGYLEQNTNLKFVANSFDAFLSMIIKSEVENDYDPDEDEYNNPNIPFPDETLSSMLKYSKVFFTASENRLKIYLKKLELSEKGRKVLAKFKEEGLL</sequence>
<evidence type="ECO:0000259" key="1">
    <source>
        <dbReference type="Pfam" id="PF09346"/>
    </source>
</evidence>
<evidence type="ECO:0000313" key="2">
    <source>
        <dbReference type="EMBL" id="PIT13702.1"/>
    </source>
</evidence>
<name>A0A2N9WSD3_9NEIS</name>
<comment type="caution">
    <text evidence="2">The sequence shown here is derived from an EMBL/GenBank/DDBJ whole genome shotgun (WGS) entry which is preliminary data.</text>
</comment>
<dbReference type="SUPFAM" id="SSF160631">
    <property type="entry name" value="SMI1/KNR4-like"/>
    <property type="match status" value="1"/>
</dbReference>
<protein>
    <recommendedName>
        <fullName evidence="1">Knr4/Smi1-like domain-containing protein</fullName>
    </recommendedName>
</protein>
<dbReference type="Pfam" id="PF09346">
    <property type="entry name" value="SMI1_KNR4"/>
    <property type="match status" value="1"/>
</dbReference>
<dbReference type="AlphaFoldDB" id="A0A2N9WSD3"/>
<proteinExistence type="predicted"/>
<accession>A0A2N9WSD3</accession>
<dbReference type="Gene3D" id="3.40.1580.10">
    <property type="entry name" value="SMI1/KNR4-like"/>
    <property type="match status" value="1"/>
</dbReference>
<dbReference type="InterPro" id="IPR037883">
    <property type="entry name" value="Knr4/Smi1-like_sf"/>
</dbReference>
<dbReference type="EMBL" id="MDVB01000095">
    <property type="protein sequence ID" value="PIT13702.1"/>
    <property type="molecule type" value="Genomic_DNA"/>
</dbReference>
<reference evidence="2 3" key="1">
    <citation type="journal article" date="2017" name="MBio">
        <title>Type VI secretion-mediated competition in the bee gut microbiome.</title>
        <authorList>
            <person name="Steele M.I."/>
            <person name="Kwong W.K."/>
            <person name="Powell J.E."/>
            <person name="Whiteley M."/>
            <person name="Moran N.A."/>
        </authorList>
    </citation>
    <scope>NUCLEOTIDE SEQUENCE [LARGE SCALE GENOMIC DNA]</scope>
    <source>
        <strain evidence="2 3">App2-2</strain>
    </source>
</reference>
<evidence type="ECO:0000313" key="3">
    <source>
        <dbReference type="Proteomes" id="UP000231293"/>
    </source>
</evidence>